<proteinExistence type="predicted"/>
<dbReference type="AlphaFoldDB" id="A0A917IEK2"/>
<evidence type="ECO:0000313" key="1">
    <source>
        <dbReference type="EMBL" id="GGH41162.1"/>
    </source>
</evidence>
<comment type="caution">
    <text evidence="1">The sequence shown here is derived from an EMBL/GenBank/DDBJ whole genome shotgun (WGS) entry which is preliminary data.</text>
</comment>
<dbReference type="PANTHER" id="PTHR12526">
    <property type="entry name" value="GLYCOSYLTRANSFERASE"/>
    <property type="match status" value="1"/>
</dbReference>
<dbReference type="Gene3D" id="3.40.50.2000">
    <property type="entry name" value="Glycogen Phosphorylase B"/>
    <property type="match status" value="2"/>
</dbReference>
<gene>
    <name evidence="1" type="ORF">GCM10010921_13540</name>
</gene>
<sequence>MNAAGEKPARRRTRALILAYACTPGRGSEPGAGAALARAASAICDEVTVITRPSSMEPSKLAAQLGPNVTVVLAGPRSGTLPTYANYAIWILRSASKARALRRSRSYSVVHHATYASDWLPIPLAFLRKRDGERWVWGPAGGATYPPKEVTAAVVGAGMRAEALRSALTAASRRLAHRLLRRRIDVAIALNPDAALGFAPLKPGMVLQSSNAALDYDSWPAHRSPEPRTVLFAGRGVAWKGLLPLIQAMEHLPGWTLHIAGTGTDARPYREAAKPYRDRVIFHGRLDRDDTLELMNKSAVFALPSLHDSAPWAAAEAAGAGRPVVCLPYGGVSAMAADHAVVADTSAPLPLALAKAVTRAESLSLPAFRGHTSDSLQRTLATAYAIPGIQK</sequence>
<accession>A0A917IEK2</accession>
<keyword evidence="2" id="KW-1185">Reference proteome</keyword>
<evidence type="ECO:0000313" key="2">
    <source>
        <dbReference type="Proteomes" id="UP000657592"/>
    </source>
</evidence>
<dbReference type="Pfam" id="PF13692">
    <property type="entry name" value="Glyco_trans_1_4"/>
    <property type="match status" value="1"/>
</dbReference>
<protein>
    <recommendedName>
        <fullName evidence="3">Glycosyltransferase</fullName>
    </recommendedName>
</protein>
<evidence type="ECO:0008006" key="3">
    <source>
        <dbReference type="Google" id="ProtNLM"/>
    </source>
</evidence>
<reference evidence="1" key="2">
    <citation type="submission" date="2020-09" db="EMBL/GenBank/DDBJ databases">
        <authorList>
            <person name="Sun Q."/>
            <person name="Zhou Y."/>
        </authorList>
    </citation>
    <scope>NUCLEOTIDE SEQUENCE</scope>
    <source>
        <strain evidence="1">CGMCC 1.15794</strain>
    </source>
</reference>
<dbReference type="Proteomes" id="UP000657592">
    <property type="component" value="Unassembled WGS sequence"/>
</dbReference>
<organism evidence="1 2">
    <name type="scientific">Microbacterium album</name>
    <dbReference type="NCBI Taxonomy" id="2053191"/>
    <lineage>
        <taxon>Bacteria</taxon>
        <taxon>Bacillati</taxon>
        <taxon>Actinomycetota</taxon>
        <taxon>Actinomycetes</taxon>
        <taxon>Micrococcales</taxon>
        <taxon>Microbacteriaceae</taxon>
        <taxon>Microbacterium</taxon>
    </lineage>
</organism>
<dbReference type="SUPFAM" id="SSF53756">
    <property type="entry name" value="UDP-Glycosyltransferase/glycogen phosphorylase"/>
    <property type="match status" value="1"/>
</dbReference>
<dbReference type="EMBL" id="BMJY01000004">
    <property type="protein sequence ID" value="GGH41162.1"/>
    <property type="molecule type" value="Genomic_DNA"/>
</dbReference>
<name>A0A917IEK2_9MICO</name>
<reference evidence="1" key="1">
    <citation type="journal article" date="2014" name="Int. J. Syst. Evol. Microbiol.">
        <title>Complete genome sequence of Corynebacterium casei LMG S-19264T (=DSM 44701T), isolated from a smear-ripened cheese.</title>
        <authorList>
            <consortium name="US DOE Joint Genome Institute (JGI-PGF)"/>
            <person name="Walter F."/>
            <person name="Albersmeier A."/>
            <person name="Kalinowski J."/>
            <person name="Ruckert C."/>
        </authorList>
    </citation>
    <scope>NUCLEOTIDE SEQUENCE</scope>
    <source>
        <strain evidence="1">CGMCC 1.15794</strain>
    </source>
</reference>